<sequence>MERGMSEKRISQRKRYVREKECWGKGMSGEKESRYLQPVFPLKYSNLISTIPSLVQ</sequence>
<proteinExistence type="predicted"/>
<protein>
    <submittedName>
        <fullName evidence="1">411_t:CDS:1</fullName>
    </submittedName>
</protein>
<evidence type="ECO:0000313" key="2">
    <source>
        <dbReference type="Proteomes" id="UP000789405"/>
    </source>
</evidence>
<evidence type="ECO:0000313" key="1">
    <source>
        <dbReference type="EMBL" id="CAG8534230.1"/>
    </source>
</evidence>
<gene>
    <name evidence="1" type="ORF">DERYTH_LOCUS4492</name>
</gene>
<dbReference type="Proteomes" id="UP000789405">
    <property type="component" value="Unassembled WGS sequence"/>
</dbReference>
<reference evidence="1" key="1">
    <citation type="submission" date="2021-06" db="EMBL/GenBank/DDBJ databases">
        <authorList>
            <person name="Kallberg Y."/>
            <person name="Tangrot J."/>
            <person name="Rosling A."/>
        </authorList>
    </citation>
    <scope>NUCLEOTIDE SEQUENCE</scope>
    <source>
        <strain evidence="1">MA453B</strain>
    </source>
</reference>
<comment type="caution">
    <text evidence="1">The sequence shown here is derived from an EMBL/GenBank/DDBJ whole genome shotgun (WGS) entry which is preliminary data.</text>
</comment>
<keyword evidence="2" id="KW-1185">Reference proteome</keyword>
<accession>A0A9N9AIF7</accession>
<organism evidence="1 2">
    <name type="scientific">Dentiscutata erythropus</name>
    <dbReference type="NCBI Taxonomy" id="1348616"/>
    <lineage>
        <taxon>Eukaryota</taxon>
        <taxon>Fungi</taxon>
        <taxon>Fungi incertae sedis</taxon>
        <taxon>Mucoromycota</taxon>
        <taxon>Glomeromycotina</taxon>
        <taxon>Glomeromycetes</taxon>
        <taxon>Diversisporales</taxon>
        <taxon>Gigasporaceae</taxon>
        <taxon>Dentiscutata</taxon>
    </lineage>
</organism>
<dbReference type="EMBL" id="CAJVPY010001730">
    <property type="protein sequence ID" value="CAG8534230.1"/>
    <property type="molecule type" value="Genomic_DNA"/>
</dbReference>
<name>A0A9N9AIF7_9GLOM</name>
<dbReference type="AlphaFoldDB" id="A0A9N9AIF7"/>